<name>A0A952FQ51_9PROT</name>
<sequence length="186" mass="20204">MLKLFACGILAATIACSGLAARAGTPPDTLVEAWVIDDLVSLDPAEIFEASSTEYLAQVYDRLIGYDQKDASKLVPLLAESWTVSDDARTYTFRIRDGVTFHSGNPLTARDAAWSLQRAIKLNLAPAYIVSQFGLTAENVDGMVTAPDDRTLVFRTDKAYAPTFVLNCLTATVTAVVDSKLVQEHE</sequence>
<protein>
    <submittedName>
        <fullName evidence="5">ABC transporter substrate-binding protein</fullName>
    </submittedName>
</protein>
<dbReference type="Proteomes" id="UP000700706">
    <property type="component" value="Unassembled WGS sequence"/>
</dbReference>
<dbReference type="PANTHER" id="PTHR30290">
    <property type="entry name" value="PERIPLASMIC BINDING COMPONENT OF ABC TRANSPORTER"/>
    <property type="match status" value="1"/>
</dbReference>
<dbReference type="GO" id="GO:0015833">
    <property type="term" value="P:peptide transport"/>
    <property type="evidence" value="ECO:0007669"/>
    <property type="project" value="TreeGrafter"/>
</dbReference>
<evidence type="ECO:0000313" key="5">
    <source>
        <dbReference type="EMBL" id="MBW8728411.1"/>
    </source>
</evidence>
<comment type="subcellular location">
    <subcellularLocation>
        <location evidence="1">Periplasm</location>
    </subcellularLocation>
</comment>
<evidence type="ECO:0000313" key="6">
    <source>
        <dbReference type="Proteomes" id="UP000700706"/>
    </source>
</evidence>
<evidence type="ECO:0000256" key="1">
    <source>
        <dbReference type="ARBA" id="ARBA00004418"/>
    </source>
</evidence>
<dbReference type="GO" id="GO:1904680">
    <property type="term" value="F:peptide transmembrane transporter activity"/>
    <property type="evidence" value="ECO:0007669"/>
    <property type="project" value="TreeGrafter"/>
</dbReference>
<dbReference type="InterPro" id="IPR039424">
    <property type="entry name" value="SBP_5"/>
</dbReference>
<dbReference type="AlphaFoldDB" id="A0A952FQ51"/>
<proteinExistence type="inferred from homology"/>
<feature type="signal peptide" evidence="3">
    <location>
        <begin position="1"/>
        <end position="23"/>
    </location>
</feature>
<organism evidence="5 6">
    <name type="scientific">Inquilinus limosus</name>
    <dbReference type="NCBI Taxonomy" id="171674"/>
    <lineage>
        <taxon>Bacteria</taxon>
        <taxon>Pseudomonadati</taxon>
        <taxon>Pseudomonadota</taxon>
        <taxon>Alphaproteobacteria</taxon>
        <taxon>Rhodospirillales</taxon>
        <taxon>Rhodospirillaceae</taxon>
        <taxon>Inquilinus</taxon>
    </lineage>
</organism>
<evidence type="ECO:0000259" key="4">
    <source>
        <dbReference type="Pfam" id="PF00496"/>
    </source>
</evidence>
<accession>A0A952FQ51</accession>
<dbReference type="SUPFAM" id="SSF53850">
    <property type="entry name" value="Periplasmic binding protein-like II"/>
    <property type="match status" value="1"/>
</dbReference>
<comment type="similarity">
    <text evidence="2">Belongs to the bacterial solute-binding protein 5 family.</text>
</comment>
<feature type="domain" description="Solute-binding protein family 5" evidence="4">
    <location>
        <begin position="73"/>
        <end position="177"/>
    </location>
</feature>
<feature type="non-terminal residue" evidence="5">
    <location>
        <position position="186"/>
    </location>
</feature>
<dbReference type="InterPro" id="IPR000914">
    <property type="entry name" value="SBP_5_dom"/>
</dbReference>
<dbReference type="EMBL" id="JAEKLZ010000404">
    <property type="protein sequence ID" value="MBW8728411.1"/>
    <property type="molecule type" value="Genomic_DNA"/>
</dbReference>
<comment type="caution">
    <text evidence="5">The sequence shown here is derived from an EMBL/GenBank/DDBJ whole genome shotgun (WGS) entry which is preliminary data.</text>
</comment>
<gene>
    <name evidence="5" type="ORF">JF625_25125</name>
</gene>
<feature type="chain" id="PRO_5038018326" evidence="3">
    <location>
        <begin position="24"/>
        <end position="186"/>
    </location>
</feature>
<reference evidence="5" key="1">
    <citation type="submission" date="2020-06" db="EMBL/GenBank/DDBJ databases">
        <title>Stable isotope informed genome-resolved metagenomics uncovers potential trophic interactions in rhizosphere soil.</title>
        <authorList>
            <person name="Starr E.P."/>
            <person name="Shi S."/>
            <person name="Blazewicz S.J."/>
            <person name="Koch B.J."/>
            <person name="Probst A.J."/>
            <person name="Hungate B.A."/>
            <person name="Pett-Ridge J."/>
            <person name="Firestone M.K."/>
            <person name="Banfield J.F."/>
        </authorList>
    </citation>
    <scope>NUCLEOTIDE SEQUENCE</scope>
    <source>
        <strain evidence="5">YM_69_17</strain>
    </source>
</reference>
<evidence type="ECO:0000256" key="3">
    <source>
        <dbReference type="SAM" id="SignalP"/>
    </source>
</evidence>
<dbReference type="PROSITE" id="PS51257">
    <property type="entry name" value="PROKAR_LIPOPROTEIN"/>
    <property type="match status" value="1"/>
</dbReference>
<evidence type="ECO:0000256" key="2">
    <source>
        <dbReference type="ARBA" id="ARBA00005695"/>
    </source>
</evidence>
<dbReference type="Gene3D" id="3.40.190.10">
    <property type="entry name" value="Periplasmic binding protein-like II"/>
    <property type="match status" value="1"/>
</dbReference>
<dbReference type="Pfam" id="PF00496">
    <property type="entry name" value="SBP_bac_5"/>
    <property type="match status" value="1"/>
</dbReference>
<keyword evidence="3" id="KW-0732">Signal</keyword>